<evidence type="ECO:0000256" key="12">
    <source>
        <dbReference type="ARBA" id="ARBA00022982"/>
    </source>
</evidence>
<keyword evidence="15" id="KW-0503">Monooxygenase</keyword>
<keyword evidence="9 16" id="KW-0479">Metal-binding</keyword>
<dbReference type="GO" id="GO:0016705">
    <property type="term" value="F:oxidoreductase activity, acting on paired donors, with incorporation or reduction of molecular oxygen"/>
    <property type="evidence" value="ECO:0007669"/>
    <property type="project" value="InterPro"/>
</dbReference>
<protein>
    <submittedName>
        <fullName evidence="17">Cytochrome P450</fullName>
    </submittedName>
</protein>
<evidence type="ECO:0000256" key="8">
    <source>
        <dbReference type="ARBA" id="ARBA00022643"/>
    </source>
</evidence>
<keyword evidence="6 16" id="KW-0349">Heme</keyword>
<proteinExistence type="inferred from homology"/>
<evidence type="ECO:0000256" key="2">
    <source>
        <dbReference type="ARBA" id="ARBA00001971"/>
    </source>
</evidence>
<keyword evidence="7" id="KW-0285">Flavoprotein</keyword>
<evidence type="ECO:0000256" key="9">
    <source>
        <dbReference type="ARBA" id="ARBA00022723"/>
    </source>
</evidence>
<dbReference type="GO" id="GO:0020037">
    <property type="term" value="F:heme binding"/>
    <property type="evidence" value="ECO:0007669"/>
    <property type="project" value="InterPro"/>
</dbReference>
<dbReference type="Gene3D" id="1.10.630.10">
    <property type="entry name" value="Cytochrome P450"/>
    <property type="match status" value="1"/>
</dbReference>
<evidence type="ECO:0000256" key="16">
    <source>
        <dbReference type="PIRSR" id="PIRSR602401-1"/>
    </source>
</evidence>
<comment type="cofactor">
    <cofactor evidence="3">
        <name>FAD</name>
        <dbReference type="ChEBI" id="CHEBI:57692"/>
    </cofactor>
</comment>
<organism evidence="17 18">
    <name type="scientific">Colletotrichum scovillei</name>
    <dbReference type="NCBI Taxonomy" id="1209932"/>
    <lineage>
        <taxon>Eukaryota</taxon>
        <taxon>Fungi</taxon>
        <taxon>Dikarya</taxon>
        <taxon>Ascomycota</taxon>
        <taxon>Pezizomycotina</taxon>
        <taxon>Sordariomycetes</taxon>
        <taxon>Hypocreomycetidae</taxon>
        <taxon>Glomerellales</taxon>
        <taxon>Glomerellaceae</taxon>
        <taxon>Colletotrichum</taxon>
        <taxon>Colletotrichum acutatum species complex</taxon>
    </lineage>
</organism>
<dbReference type="InterPro" id="IPR001128">
    <property type="entry name" value="Cyt_P450"/>
</dbReference>
<comment type="similarity">
    <text evidence="4">In the N-terminal section; belongs to the cytochrome P450 family.</text>
</comment>
<evidence type="ECO:0000256" key="13">
    <source>
        <dbReference type="ARBA" id="ARBA00023002"/>
    </source>
</evidence>
<evidence type="ECO:0000256" key="7">
    <source>
        <dbReference type="ARBA" id="ARBA00022630"/>
    </source>
</evidence>
<keyword evidence="14 16" id="KW-0408">Iron</keyword>
<dbReference type="GO" id="GO:0005506">
    <property type="term" value="F:iron ion binding"/>
    <property type="evidence" value="ECO:0007669"/>
    <property type="project" value="InterPro"/>
</dbReference>
<comment type="caution">
    <text evidence="17">The sequence shown here is derived from an EMBL/GenBank/DDBJ whole genome shotgun (WGS) entry which is preliminary data.</text>
</comment>
<comment type="cofactor">
    <cofactor evidence="1">
        <name>FMN</name>
        <dbReference type="ChEBI" id="CHEBI:58210"/>
    </cofactor>
</comment>
<evidence type="ECO:0000256" key="14">
    <source>
        <dbReference type="ARBA" id="ARBA00023004"/>
    </source>
</evidence>
<evidence type="ECO:0000256" key="1">
    <source>
        <dbReference type="ARBA" id="ARBA00001917"/>
    </source>
</evidence>
<dbReference type="EMBL" id="JAESDN010000015">
    <property type="protein sequence ID" value="KAG7041444.1"/>
    <property type="molecule type" value="Genomic_DNA"/>
</dbReference>
<dbReference type="AlphaFoldDB" id="A0A9P7QSL7"/>
<keyword evidence="12" id="KW-0249">Electron transport</keyword>
<accession>A0A9P7QSL7</accession>
<feature type="binding site" description="axial binding residue" evidence="16">
    <location>
        <position position="404"/>
    </location>
    <ligand>
        <name>heme</name>
        <dbReference type="ChEBI" id="CHEBI:30413"/>
    </ligand>
    <ligandPart>
        <name>Fe</name>
        <dbReference type="ChEBI" id="CHEBI:18248"/>
    </ligandPart>
</feature>
<dbReference type="PANTHER" id="PTHR24305:SF108">
    <property type="entry name" value="P450, PUTATIVE (EUROFUNG)-RELATED"/>
    <property type="match status" value="1"/>
</dbReference>
<reference evidence="17" key="1">
    <citation type="submission" date="2021-05" db="EMBL/GenBank/DDBJ databases">
        <title>Comparative genomics of three Colletotrichum scovillei strains and genetic complementation revealed genes involved fungal growth and virulence on chili pepper.</title>
        <authorList>
            <person name="Hsieh D.-K."/>
            <person name="Chuang S.-C."/>
            <person name="Chen C.-Y."/>
            <person name="Chao Y.-T."/>
            <person name="Lu M.-Y.J."/>
            <person name="Lee M.-H."/>
            <person name="Shih M.-C."/>
        </authorList>
    </citation>
    <scope>NUCLEOTIDE SEQUENCE</scope>
    <source>
        <strain evidence="17">Coll-153</strain>
    </source>
</reference>
<evidence type="ECO:0000256" key="15">
    <source>
        <dbReference type="ARBA" id="ARBA00023033"/>
    </source>
</evidence>
<evidence type="ECO:0000256" key="3">
    <source>
        <dbReference type="ARBA" id="ARBA00001974"/>
    </source>
</evidence>
<dbReference type="Proteomes" id="UP000699042">
    <property type="component" value="Unassembled WGS sequence"/>
</dbReference>
<dbReference type="InterPro" id="IPR050121">
    <property type="entry name" value="Cytochrome_P450_monoxygenase"/>
</dbReference>
<keyword evidence="13" id="KW-0560">Oxidoreductase</keyword>
<evidence type="ECO:0000256" key="10">
    <source>
        <dbReference type="ARBA" id="ARBA00022827"/>
    </source>
</evidence>
<name>A0A9P7QSL7_9PEZI</name>
<evidence type="ECO:0000256" key="11">
    <source>
        <dbReference type="ARBA" id="ARBA00022857"/>
    </source>
</evidence>
<keyword evidence="10" id="KW-0274">FAD</keyword>
<dbReference type="FunFam" id="1.10.630.10:FF:000040">
    <property type="entry name" value="Bifunctional cytochrome P450/NADPH--P450 reductase"/>
    <property type="match status" value="1"/>
</dbReference>
<evidence type="ECO:0000256" key="4">
    <source>
        <dbReference type="ARBA" id="ARBA00010018"/>
    </source>
</evidence>
<dbReference type="PANTHER" id="PTHR24305">
    <property type="entry name" value="CYTOCHROME P450"/>
    <property type="match status" value="1"/>
</dbReference>
<evidence type="ECO:0000256" key="5">
    <source>
        <dbReference type="ARBA" id="ARBA00022448"/>
    </source>
</evidence>
<dbReference type="Pfam" id="PF00067">
    <property type="entry name" value="p450"/>
    <property type="match status" value="1"/>
</dbReference>
<comment type="cofactor">
    <cofactor evidence="2 16">
        <name>heme</name>
        <dbReference type="ChEBI" id="CHEBI:30413"/>
    </cofactor>
</comment>
<dbReference type="PRINTS" id="PR00463">
    <property type="entry name" value="EP450I"/>
</dbReference>
<evidence type="ECO:0000256" key="6">
    <source>
        <dbReference type="ARBA" id="ARBA00022617"/>
    </source>
</evidence>
<keyword evidence="18" id="KW-1185">Reference proteome</keyword>
<dbReference type="SUPFAM" id="SSF48264">
    <property type="entry name" value="Cytochrome P450"/>
    <property type="match status" value="1"/>
</dbReference>
<keyword evidence="11" id="KW-0521">NADP</keyword>
<dbReference type="InterPro" id="IPR036396">
    <property type="entry name" value="Cyt_P450_sf"/>
</dbReference>
<sequence>MATPIPRPPGVPILGNINNIDTKNTWASLKKLSETYGEIFQIKVLNKTIVFVAGAALVEELCDEKRFRKYVGGPIVEIRYAVHDALFTAYDHEENWGIAHRIIAPKLTAASVAERFTDMLSTTNELLEKWKGLGVNAEVSAIGELNRLNLEATTLALFGKKLNCLTGPEHPMLRGMEDSTSEAMQRPNRPGLFNWLFYGSKFKKGKQVMRAYAEDLVQYRKSNPSDRKDLLAALLSTVDSESEKALTHTQVIDEIVSMPIGSSTAPGMVSTAIYFMLKNPNVITTARDELSRVVGDGELHFAHLSQLKYIEGIVRESLRLSFAAPGFNIEPIPKDGDKSPVFLAGGQYQIAYNQPMIVVLAGVNRDPSVFEDPLAFKPERMMGDKYEQLPLSVRRSYGNGKRECIGKHYAWLWNMVVVAKLIKEVDFTMADPSYELKQDGWFNLRPVDFHDTGGQQGAFTLSWFEIVLYEIATTERMHERNSERQRGIIRLATSLRDTTLCQRNLALGIIGSEECRGGEGSTKHASAGINVECAEPSFGIRVVADIVPDRSLDGHTLAIDPGKLEIDGEVLGNGVAAAVIGDVADGITSEAGGGEKGCKASITDGQVVNLGARVDHAGLCGDLRLVEGDVLDLDGGRRDEVSDGGTEAIVLDERYSDEVTRELGQVNGAKDGVAGEGALPVGGSLVEPDALDGGADGSLLEEILTDVRAGGVPLRGAIEGRDAEDAEVIRGRLALAAVQQTLLHTGVAGKEERIVDALLALDNLGVPAVGVLRHERLGLLGRRAVRVVVEGLSRGVALALAEEAGAAPVIDGVRAKDPEVLGALVENDLDRGVCCRVHQVRGDLVAAAVVVVQRDADDGDGREGAVGQGRHDEGLGKHLVGRGEIERVTEVRGGREAQLRISYDL</sequence>
<dbReference type="GO" id="GO:0004497">
    <property type="term" value="F:monooxygenase activity"/>
    <property type="evidence" value="ECO:0007669"/>
    <property type="project" value="UniProtKB-KW"/>
</dbReference>
<gene>
    <name evidence="17" type="ORF">JMJ77_003550</name>
</gene>
<keyword evidence="8" id="KW-0288">FMN</keyword>
<evidence type="ECO:0000313" key="17">
    <source>
        <dbReference type="EMBL" id="KAG7041444.1"/>
    </source>
</evidence>
<evidence type="ECO:0000313" key="18">
    <source>
        <dbReference type="Proteomes" id="UP000699042"/>
    </source>
</evidence>
<dbReference type="InterPro" id="IPR002401">
    <property type="entry name" value="Cyt_P450_E_grp-I"/>
</dbReference>
<keyword evidence="5" id="KW-0813">Transport</keyword>